<accession>A0A8J5CL73</accession>
<dbReference type="Proteomes" id="UP000770661">
    <property type="component" value="Unassembled WGS sequence"/>
</dbReference>
<evidence type="ECO:0000313" key="2">
    <source>
        <dbReference type="Proteomes" id="UP000770661"/>
    </source>
</evidence>
<keyword evidence="2" id="KW-1185">Reference proteome</keyword>
<comment type="caution">
    <text evidence="1">The sequence shown here is derived from an EMBL/GenBank/DDBJ whole genome shotgun (WGS) entry which is preliminary data.</text>
</comment>
<name>A0A8J5CL73_CHIOP</name>
<dbReference type="AlphaFoldDB" id="A0A8J5CL73"/>
<sequence length="140" mass="15377">MDEVDGLSTPGLQRGPEKTWWAPREGQLDPVSCCCHLLRDLQTFFGREAEAAALPRAEELVSDEEIDESAHSAVGGTPGHQIIISPLSKVSANSFSFLLLSAAKPLMFPRLFCHALLVNSTLTIFLWPLWSSRKSPFPSV</sequence>
<dbReference type="EMBL" id="JACEEZ010020495">
    <property type="protein sequence ID" value="KAG0714484.1"/>
    <property type="molecule type" value="Genomic_DNA"/>
</dbReference>
<reference evidence="1" key="1">
    <citation type="submission" date="2020-07" db="EMBL/GenBank/DDBJ databases">
        <title>The High-quality genome of the commercially important snow crab, Chionoecetes opilio.</title>
        <authorList>
            <person name="Jeong J.-H."/>
            <person name="Ryu S."/>
        </authorList>
    </citation>
    <scope>NUCLEOTIDE SEQUENCE</scope>
    <source>
        <strain evidence="1">MADBK_172401_WGS</strain>
        <tissue evidence="1">Digestive gland</tissue>
    </source>
</reference>
<gene>
    <name evidence="1" type="ORF">GWK47_014049</name>
</gene>
<organism evidence="1 2">
    <name type="scientific">Chionoecetes opilio</name>
    <name type="common">Atlantic snow crab</name>
    <name type="synonym">Cancer opilio</name>
    <dbReference type="NCBI Taxonomy" id="41210"/>
    <lineage>
        <taxon>Eukaryota</taxon>
        <taxon>Metazoa</taxon>
        <taxon>Ecdysozoa</taxon>
        <taxon>Arthropoda</taxon>
        <taxon>Crustacea</taxon>
        <taxon>Multicrustacea</taxon>
        <taxon>Malacostraca</taxon>
        <taxon>Eumalacostraca</taxon>
        <taxon>Eucarida</taxon>
        <taxon>Decapoda</taxon>
        <taxon>Pleocyemata</taxon>
        <taxon>Brachyura</taxon>
        <taxon>Eubrachyura</taxon>
        <taxon>Majoidea</taxon>
        <taxon>Majidae</taxon>
        <taxon>Chionoecetes</taxon>
    </lineage>
</organism>
<proteinExistence type="predicted"/>
<protein>
    <submittedName>
        <fullName evidence="1">Uncharacterized protein</fullName>
    </submittedName>
</protein>
<evidence type="ECO:0000313" key="1">
    <source>
        <dbReference type="EMBL" id="KAG0714484.1"/>
    </source>
</evidence>